<sequence>MYDNYIYLDHTADVKFKAYGKTLEDCFANAAKAMFNLIVPLNKINIELRQNIKIKAENLDFLLYKWLSELLYLFYGENKLFSEFEISIIRDKDGYTLDSILYGESVKDTHYIDIEIKAVTLHDLYVKRDNNIYTCQVVLDV</sequence>
<evidence type="ECO:0000256" key="3">
    <source>
        <dbReference type="ARBA" id="ARBA00022723"/>
    </source>
</evidence>
<dbReference type="InterPro" id="IPR002804">
    <property type="entry name" value="Archease"/>
</dbReference>
<name>A0A520KRM1_METT2</name>
<gene>
    <name evidence="6" type="ORF">EF806_05400</name>
</gene>
<dbReference type="InterPro" id="IPR023572">
    <property type="entry name" value="Archease_dom"/>
</dbReference>
<dbReference type="GO" id="GO:0046872">
    <property type="term" value="F:metal ion binding"/>
    <property type="evidence" value="ECO:0007669"/>
    <property type="project" value="UniProtKB-KW"/>
</dbReference>
<dbReference type="GO" id="GO:0008033">
    <property type="term" value="P:tRNA processing"/>
    <property type="evidence" value="ECO:0007669"/>
    <property type="project" value="UniProtKB-KW"/>
</dbReference>
<feature type="domain" description="Archease" evidence="5">
    <location>
        <begin position="5"/>
        <end position="141"/>
    </location>
</feature>
<evidence type="ECO:0000313" key="7">
    <source>
        <dbReference type="Proteomes" id="UP000317158"/>
    </source>
</evidence>
<keyword evidence="4" id="KW-0106">Calcium</keyword>
<dbReference type="Proteomes" id="UP000317158">
    <property type="component" value="Unassembled WGS sequence"/>
</dbReference>
<reference evidence="6 7" key="1">
    <citation type="journal article" date="2019" name="Nat. Microbiol.">
        <title>Wide diversity of methane and short-chain alkane metabolisms in uncultured archaea.</title>
        <authorList>
            <person name="Borrel G."/>
            <person name="Adam P.S."/>
            <person name="McKay L.J."/>
            <person name="Chen L.X."/>
            <person name="Sierra-Garcia I.N."/>
            <person name="Sieber C.M."/>
            <person name="Letourneur Q."/>
            <person name="Ghozlane A."/>
            <person name="Andersen G.L."/>
            <person name="Li W.J."/>
            <person name="Hallam S.J."/>
            <person name="Muyzer G."/>
            <person name="de Oliveira V.M."/>
            <person name="Inskeep W.P."/>
            <person name="Banfield J.F."/>
            <person name="Gribaldo S."/>
        </authorList>
    </citation>
    <scope>NUCLEOTIDE SEQUENCE [LARGE SCALE GENOMIC DNA]</scope>
    <source>
        <strain evidence="6">NM1a</strain>
    </source>
</reference>
<dbReference type="PANTHER" id="PTHR12682">
    <property type="entry name" value="ARCHEASE"/>
    <property type="match status" value="1"/>
</dbReference>
<dbReference type="Pfam" id="PF01951">
    <property type="entry name" value="Archease"/>
    <property type="match status" value="1"/>
</dbReference>
<dbReference type="InterPro" id="IPR036820">
    <property type="entry name" value="Archease_dom_sf"/>
</dbReference>
<comment type="caution">
    <text evidence="6">The sequence shown here is derived from an EMBL/GenBank/DDBJ whole genome shotgun (WGS) entry which is preliminary data.</text>
</comment>
<dbReference type="Gene3D" id="3.55.10.10">
    <property type="entry name" value="Archease domain"/>
    <property type="match status" value="1"/>
</dbReference>
<keyword evidence="3" id="KW-0479">Metal-binding</keyword>
<keyword evidence="2" id="KW-0819">tRNA processing</keyword>
<evidence type="ECO:0000259" key="5">
    <source>
        <dbReference type="Pfam" id="PF01951"/>
    </source>
</evidence>
<proteinExistence type="inferred from homology"/>
<protein>
    <submittedName>
        <fullName evidence="6">Archease</fullName>
    </submittedName>
</protein>
<dbReference type="AlphaFoldDB" id="A0A520KRM1"/>
<evidence type="ECO:0000256" key="1">
    <source>
        <dbReference type="ARBA" id="ARBA00007963"/>
    </source>
</evidence>
<evidence type="ECO:0000256" key="4">
    <source>
        <dbReference type="ARBA" id="ARBA00022837"/>
    </source>
</evidence>
<dbReference type="EMBL" id="RXIF01000010">
    <property type="protein sequence ID" value="RZN64057.1"/>
    <property type="molecule type" value="Genomic_DNA"/>
</dbReference>
<evidence type="ECO:0000256" key="2">
    <source>
        <dbReference type="ARBA" id="ARBA00022694"/>
    </source>
</evidence>
<organism evidence="6 7">
    <name type="scientific">Methanoliparum thermophilum</name>
    <dbReference type="NCBI Taxonomy" id="2491083"/>
    <lineage>
        <taxon>Archaea</taxon>
        <taxon>Methanobacteriati</taxon>
        <taxon>Methanobacteriota</taxon>
        <taxon>Candidatus Methanoliparia</taxon>
        <taxon>Candidatus Methanoliparales</taxon>
        <taxon>Candidatus Methanoliparaceae</taxon>
        <taxon>Candidatus Methanoliparum</taxon>
    </lineage>
</organism>
<accession>A0A520KRM1</accession>
<dbReference type="SUPFAM" id="SSF69819">
    <property type="entry name" value="MTH1598-like"/>
    <property type="match status" value="1"/>
</dbReference>
<evidence type="ECO:0000313" key="6">
    <source>
        <dbReference type="EMBL" id="RZN64057.1"/>
    </source>
</evidence>
<dbReference type="PANTHER" id="PTHR12682:SF11">
    <property type="entry name" value="PROTEIN ARCHEASE"/>
    <property type="match status" value="1"/>
</dbReference>
<comment type="similarity">
    <text evidence="1">Belongs to the archease family.</text>
</comment>